<comment type="caution">
    <text evidence="2">The sequence shown here is derived from an EMBL/GenBank/DDBJ whole genome shotgun (WGS) entry which is preliminary data.</text>
</comment>
<dbReference type="EMBL" id="MPIN01000004">
    <property type="protein sequence ID" value="OJH39084.1"/>
    <property type="molecule type" value="Genomic_DNA"/>
</dbReference>
<name>A0A1L9B9Z7_9BACT</name>
<keyword evidence="3" id="KW-1185">Reference proteome</keyword>
<evidence type="ECO:0000313" key="3">
    <source>
        <dbReference type="Proteomes" id="UP000182229"/>
    </source>
</evidence>
<gene>
    <name evidence="2" type="ORF">BON30_16135</name>
</gene>
<reference evidence="2 3" key="2">
    <citation type="submission" date="2016-12" db="EMBL/GenBank/DDBJ databases">
        <title>Draft Genome Sequence of Cystobacter ferrugineus Strain Cbfe23.</title>
        <authorList>
            <person name="Akbar S."/>
            <person name="Dowd S.E."/>
            <person name="Stevens D.C."/>
        </authorList>
    </citation>
    <scope>NUCLEOTIDE SEQUENCE [LARGE SCALE GENOMIC DNA]</scope>
    <source>
        <strain evidence="2 3">Cbfe23</strain>
    </source>
</reference>
<dbReference type="Proteomes" id="UP000182229">
    <property type="component" value="Unassembled WGS sequence"/>
</dbReference>
<evidence type="ECO:0000256" key="1">
    <source>
        <dbReference type="SAM" id="MobiDB-lite"/>
    </source>
</evidence>
<organism evidence="2 3">
    <name type="scientific">Cystobacter ferrugineus</name>
    <dbReference type="NCBI Taxonomy" id="83449"/>
    <lineage>
        <taxon>Bacteria</taxon>
        <taxon>Pseudomonadati</taxon>
        <taxon>Myxococcota</taxon>
        <taxon>Myxococcia</taxon>
        <taxon>Myxococcales</taxon>
        <taxon>Cystobacterineae</taxon>
        <taxon>Archangiaceae</taxon>
        <taxon>Cystobacter</taxon>
    </lineage>
</organism>
<proteinExistence type="predicted"/>
<accession>A0A1L9B9Z7</accession>
<protein>
    <submittedName>
        <fullName evidence="2">Uncharacterized protein</fullName>
    </submittedName>
</protein>
<feature type="region of interest" description="Disordered" evidence="1">
    <location>
        <begin position="1"/>
        <end position="30"/>
    </location>
</feature>
<reference evidence="3" key="1">
    <citation type="submission" date="2016-11" db="EMBL/GenBank/DDBJ databases">
        <authorList>
            <person name="Shukria A."/>
            <person name="Stevens D.C."/>
        </authorList>
    </citation>
    <scope>NUCLEOTIDE SEQUENCE [LARGE SCALE GENOMIC DNA]</scope>
    <source>
        <strain evidence="3">Cbfe23</strain>
    </source>
</reference>
<dbReference type="STRING" id="83449.BON30_16135"/>
<dbReference type="AlphaFoldDB" id="A0A1L9B9Z7"/>
<evidence type="ECO:0000313" key="2">
    <source>
        <dbReference type="EMBL" id="OJH39084.1"/>
    </source>
</evidence>
<sequence length="604" mass="65715">MDSGSVVDLDPADVGGIEDAGTVVDAGSPPPPPAITRFLATPSQIERGQGVVLEWEVAAATEVRIEPDLGVATGSSLSVWPSVTTTYFSVWPSVTTTYRLTARGEGGSTTATVTVVVTEPPPPAWASMSWGNELPDGYNSDVYRWLDSKGEQRTAVLTRNDARDPGGTHGGMLRRFRYGSGAKARVATGTGASSGAVKYNGWGYVVSHYGSGNSLVARSADVTGQYRQVLMGRHHAIHEFSWDLLFKDGTTQDPKWVPVKTTVQWFFATGRDHPVYAITFDSSAALPQGLSTQPDSRTPYGDIAWDGDGTLATVDGVKWGDKYQFYTRDEPLTPASRWDYKTRNEVPYASAYSRTADAEMGIVQTLSWVQHNTGGSWLNNNWGKDSETQIDSDTADKWVMPANWNWPYQLCQFEMNLDQTTTSKRVAWGLMSGSVGRASYWGYGYEQQWSSLPYHSYSVFMVLGRPSEGTVQAQLTEVERALKAQPFASRGQVVAYGPGGVARSDSGKYAVPGYNGTYGVHEFKADTEGGFSVSLNAAGGALHNPIFLIRDMNAPLSRLTLDGVVLRADVDYFASYDDATKQVWITLNREWSGGHTLSNLPSGP</sequence>